<organism evidence="2 3">
    <name type="scientific">Austropuccinia psidii MF-1</name>
    <dbReference type="NCBI Taxonomy" id="1389203"/>
    <lineage>
        <taxon>Eukaryota</taxon>
        <taxon>Fungi</taxon>
        <taxon>Dikarya</taxon>
        <taxon>Basidiomycota</taxon>
        <taxon>Pucciniomycotina</taxon>
        <taxon>Pucciniomycetes</taxon>
        <taxon>Pucciniales</taxon>
        <taxon>Sphaerophragmiaceae</taxon>
        <taxon>Austropuccinia</taxon>
    </lineage>
</organism>
<dbReference type="InterPro" id="IPR013103">
    <property type="entry name" value="RVT_2"/>
</dbReference>
<dbReference type="Pfam" id="PF07727">
    <property type="entry name" value="RVT_2"/>
    <property type="match status" value="1"/>
</dbReference>
<feature type="domain" description="Reverse transcriptase Ty1/copia-type" evidence="1">
    <location>
        <begin position="113"/>
        <end position="297"/>
    </location>
</feature>
<dbReference type="Proteomes" id="UP000765509">
    <property type="component" value="Unassembled WGS sequence"/>
</dbReference>
<sequence>MTGSWLLWEPKSDKMIQSASVIFPQFQSLGGPKTGNSKGSLSNIVHRAALGSVSMERYFHIENTAIEMLPLTKDITIPEHLGQALSGRYQDHWRAAFKCELNQILAWDVLEEVPKTGEMKTIGHHWVFDIKQQASGGIEKFKAWLVARGDRQQPGIDCTEAYAPTTSLMSLHLILAYTVCSRWPMASFDVSGAYLYSPVQQTVFVEPHLKGKALRVKKALYGMKQAGRCWWIFLSDILTQMGFTAMEVDQSLYIFGSSETTVAIWIHFDDGVVMSNSQVDILNFMKHLCDEVEIKWHDTITQIAYPQTIIKTDLPLPALPASNSNSKDATPFCLVIGSLAYLVSGSHPDLAFVVHYLARHSMSPMGKHWGILHHVMGYLLKMQSHRLMLQPDNISLNLWSDAGWGGNLEHSQLGFMLKLGDAPILWTSKWQGVVALSTCAAEYVALSDSTQHFVQAINQLSQLVKDFNKEIFCNNQAAVQVSIDNHSRK</sequence>
<dbReference type="EMBL" id="AVOT02095419">
    <property type="protein sequence ID" value="MBW0575017.1"/>
    <property type="molecule type" value="Genomic_DNA"/>
</dbReference>
<reference evidence="2" key="1">
    <citation type="submission" date="2021-03" db="EMBL/GenBank/DDBJ databases">
        <title>Draft genome sequence of rust myrtle Austropuccinia psidii MF-1, a brazilian biotype.</title>
        <authorList>
            <person name="Quecine M.C."/>
            <person name="Pachon D.M.R."/>
            <person name="Bonatelli M.L."/>
            <person name="Correr F.H."/>
            <person name="Franceschini L.M."/>
            <person name="Leite T.F."/>
            <person name="Margarido G.R.A."/>
            <person name="Almeida C.A."/>
            <person name="Ferrarezi J.A."/>
            <person name="Labate C.A."/>
        </authorList>
    </citation>
    <scope>NUCLEOTIDE SEQUENCE</scope>
    <source>
        <strain evidence="2">MF-1</strain>
    </source>
</reference>
<keyword evidence="3" id="KW-1185">Reference proteome</keyword>
<evidence type="ECO:0000259" key="1">
    <source>
        <dbReference type="Pfam" id="PF07727"/>
    </source>
</evidence>
<dbReference type="PANTHER" id="PTHR11439:SF483">
    <property type="entry name" value="PEPTIDE SYNTHASE GLIP-LIKE, PUTATIVE (AFU_ORTHOLOGUE AFUA_3G12920)-RELATED"/>
    <property type="match status" value="1"/>
</dbReference>
<gene>
    <name evidence="2" type="ORF">O181_114732</name>
</gene>
<dbReference type="AlphaFoldDB" id="A0A9Q3PWN2"/>
<protein>
    <recommendedName>
        <fullName evidence="1">Reverse transcriptase Ty1/copia-type domain-containing protein</fullName>
    </recommendedName>
</protein>
<dbReference type="SUPFAM" id="SSF56672">
    <property type="entry name" value="DNA/RNA polymerases"/>
    <property type="match status" value="1"/>
</dbReference>
<dbReference type="InterPro" id="IPR043502">
    <property type="entry name" value="DNA/RNA_pol_sf"/>
</dbReference>
<evidence type="ECO:0000313" key="3">
    <source>
        <dbReference type="Proteomes" id="UP000765509"/>
    </source>
</evidence>
<evidence type="ECO:0000313" key="2">
    <source>
        <dbReference type="EMBL" id="MBW0575017.1"/>
    </source>
</evidence>
<name>A0A9Q3PWN2_9BASI</name>
<dbReference type="CDD" id="cd09272">
    <property type="entry name" value="RNase_HI_RT_Ty1"/>
    <property type="match status" value="1"/>
</dbReference>
<comment type="caution">
    <text evidence="2">The sequence shown here is derived from an EMBL/GenBank/DDBJ whole genome shotgun (WGS) entry which is preliminary data.</text>
</comment>
<dbReference type="PANTHER" id="PTHR11439">
    <property type="entry name" value="GAG-POL-RELATED RETROTRANSPOSON"/>
    <property type="match status" value="1"/>
</dbReference>
<proteinExistence type="predicted"/>
<accession>A0A9Q3PWN2</accession>